<evidence type="ECO:0000313" key="3">
    <source>
        <dbReference type="Proteomes" id="UP000176479"/>
    </source>
</evidence>
<reference evidence="2 3" key="1">
    <citation type="journal article" date="2016" name="Nat. Commun.">
        <title>Thousands of microbial genomes shed light on interconnected biogeochemical processes in an aquifer system.</title>
        <authorList>
            <person name="Anantharaman K."/>
            <person name="Brown C.T."/>
            <person name="Hug L.A."/>
            <person name="Sharon I."/>
            <person name="Castelle C.J."/>
            <person name="Probst A.J."/>
            <person name="Thomas B.C."/>
            <person name="Singh A."/>
            <person name="Wilkins M.J."/>
            <person name="Karaoz U."/>
            <person name="Brodie E.L."/>
            <person name="Williams K.H."/>
            <person name="Hubbard S.S."/>
            <person name="Banfield J.F."/>
        </authorList>
    </citation>
    <scope>NUCLEOTIDE SEQUENCE [LARGE SCALE GENOMIC DNA]</scope>
</reference>
<accession>A0A1F6Y130</accession>
<feature type="domain" description="DOD-type homing endonuclease" evidence="1">
    <location>
        <begin position="129"/>
        <end position="277"/>
    </location>
</feature>
<gene>
    <name evidence="2" type="ORF">A3H53_04015</name>
</gene>
<sequence>MTEEQQGDFFYQVKITSKLSWKDLSKICGVNDRSLRDWARAKYTPPQSIIIILSRKYHIDLPKEYKLLKPYWYVQKSARLGGLARYKLYGPPGSLESRRVGYIKAVKSGKFTTKKSVKSIKLSRNLAELVGILLGDGGLTNYQIKVTLDAKTDLVYSTYVARLLEKVFGERPAIYKRKNINVLDVSLSGVSYIKELERVGLKIGNKVRNQVSIPEWILKDKNYSRACLRGLMDTDGGVYSHNHSVGGNKYLNFGLTFTNASMPLILGAKRILEENSLKVFMPRERNLYIYSFKQIGQYFKIIGSSNNKHLERFREYIDYSVKHKR</sequence>
<dbReference type="SUPFAM" id="SSF55608">
    <property type="entry name" value="Homing endonucleases"/>
    <property type="match status" value="1"/>
</dbReference>
<dbReference type="EMBL" id="MFVK01000001">
    <property type="protein sequence ID" value="OGJ00093.1"/>
    <property type="molecule type" value="Genomic_DNA"/>
</dbReference>
<dbReference type="InterPro" id="IPR027434">
    <property type="entry name" value="Homing_endonucl"/>
</dbReference>
<organism evidence="2 3">
    <name type="scientific">Candidatus Nomurabacteria bacterium RIFCSPLOWO2_02_FULL_40_10</name>
    <dbReference type="NCBI Taxonomy" id="1801786"/>
    <lineage>
        <taxon>Bacteria</taxon>
        <taxon>Candidatus Nomuraibacteriota</taxon>
    </lineage>
</organism>
<comment type="caution">
    <text evidence="2">The sequence shown here is derived from an EMBL/GenBank/DDBJ whole genome shotgun (WGS) entry which is preliminary data.</text>
</comment>
<evidence type="ECO:0000259" key="1">
    <source>
        <dbReference type="PROSITE" id="PS50819"/>
    </source>
</evidence>
<name>A0A1F6Y130_9BACT</name>
<dbReference type="Proteomes" id="UP000176479">
    <property type="component" value="Unassembled WGS sequence"/>
</dbReference>
<dbReference type="GO" id="GO:0004519">
    <property type="term" value="F:endonuclease activity"/>
    <property type="evidence" value="ECO:0007669"/>
    <property type="project" value="InterPro"/>
</dbReference>
<dbReference type="InterPro" id="IPR004042">
    <property type="entry name" value="Intein_endonuc_central"/>
</dbReference>
<dbReference type="PROSITE" id="PS50819">
    <property type="entry name" value="INTEIN_ENDONUCLEASE"/>
    <property type="match status" value="1"/>
</dbReference>
<protein>
    <recommendedName>
        <fullName evidence="1">DOD-type homing endonuclease domain-containing protein</fullName>
    </recommendedName>
</protein>
<dbReference type="Gene3D" id="3.10.28.10">
    <property type="entry name" value="Homing endonucleases"/>
    <property type="match status" value="1"/>
</dbReference>
<evidence type="ECO:0000313" key="2">
    <source>
        <dbReference type="EMBL" id="OGJ00093.1"/>
    </source>
</evidence>
<dbReference type="AlphaFoldDB" id="A0A1F6Y130"/>
<proteinExistence type="predicted"/>